<keyword evidence="2" id="KW-1185">Reference proteome</keyword>
<sequence>MGECWDQNPQNDDVENRRLCLASGSKTNCLMCSLLVSTCHQAQTQSLLAHPIRNGGLQYVLSSAWDLFSSSSRFCAEWPVSNHKHPLVLQFSPSSPFFQKDKPNLLGGSNT</sequence>
<comment type="caution">
    <text evidence="1">The sequence shown here is derived from an EMBL/GenBank/DDBJ whole genome shotgun (WGS) entry which is preliminary data.</text>
</comment>
<dbReference type="Proteomes" id="UP000245609">
    <property type="component" value="Unassembled WGS sequence"/>
</dbReference>
<reference evidence="1 2" key="1">
    <citation type="journal article" date="2018" name="MBio">
        <title>Comparative Genomics Reveals the Core Gene Toolbox for the Fungus-Insect Symbiosis.</title>
        <authorList>
            <person name="Wang Y."/>
            <person name="Stata M."/>
            <person name="Wang W."/>
            <person name="Stajich J.E."/>
            <person name="White M.M."/>
            <person name="Moncalvo J.M."/>
        </authorList>
    </citation>
    <scope>NUCLEOTIDE SEQUENCE [LARGE SCALE GENOMIC DNA]</scope>
    <source>
        <strain evidence="1 2">SC-DP-2</strain>
    </source>
</reference>
<accession>A0A2T9ZH94</accession>
<dbReference type="AlphaFoldDB" id="A0A2T9ZH94"/>
<protein>
    <submittedName>
        <fullName evidence="1">Uncharacterized protein</fullName>
    </submittedName>
</protein>
<dbReference type="EMBL" id="MBFS01000177">
    <property type="protein sequence ID" value="PVV03951.1"/>
    <property type="molecule type" value="Genomic_DNA"/>
</dbReference>
<gene>
    <name evidence="1" type="ORF">BB560_001552</name>
</gene>
<name>A0A2T9ZH94_9FUNG</name>
<evidence type="ECO:0000313" key="2">
    <source>
        <dbReference type="Proteomes" id="UP000245609"/>
    </source>
</evidence>
<organism evidence="1 2">
    <name type="scientific">Smittium megazygosporum</name>
    <dbReference type="NCBI Taxonomy" id="133381"/>
    <lineage>
        <taxon>Eukaryota</taxon>
        <taxon>Fungi</taxon>
        <taxon>Fungi incertae sedis</taxon>
        <taxon>Zoopagomycota</taxon>
        <taxon>Kickxellomycotina</taxon>
        <taxon>Harpellomycetes</taxon>
        <taxon>Harpellales</taxon>
        <taxon>Legeriomycetaceae</taxon>
        <taxon>Smittium</taxon>
    </lineage>
</organism>
<proteinExistence type="predicted"/>
<evidence type="ECO:0000313" key="1">
    <source>
        <dbReference type="EMBL" id="PVV03951.1"/>
    </source>
</evidence>